<dbReference type="GO" id="GO:0005524">
    <property type="term" value="F:ATP binding"/>
    <property type="evidence" value="ECO:0007669"/>
    <property type="project" value="UniProtKB-KW"/>
</dbReference>
<evidence type="ECO:0000259" key="6">
    <source>
        <dbReference type="PROSITE" id="PS50893"/>
    </source>
</evidence>
<reference evidence="7 8" key="1">
    <citation type="journal article" date="2016" name="Nat. Commun.">
        <title>Thousands of microbial genomes shed light on interconnected biogeochemical processes in an aquifer system.</title>
        <authorList>
            <person name="Anantharaman K."/>
            <person name="Brown C.T."/>
            <person name="Hug L.A."/>
            <person name="Sharon I."/>
            <person name="Castelle C.J."/>
            <person name="Probst A.J."/>
            <person name="Thomas B.C."/>
            <person name="Singh A."/>
            <person name="Wilkins M.J."/>
            <person name="Karaoz U."/>
            <person name="Brodie E.L."/>
            <person name="Williams K.H."/>
            <person name="Hubbard S.S."/>
            <person name="Banfield J.F."/>
        </authorList>
    </citation>
    <scope>NUCLEOTIDE SEQUENCE [LARGE SCALE GENOMIC DNA]</scope>
</reference>
<evidence type="ECO:0000256" key="5">
    <source>
        <dbReference type="ARBA" id="ARBA00022970"/>
    </source>
</evidence>
<dbReference type="GO" id="GO:0015658">
    <property type="term" value="F:branched-chain amino acid transmembrane transporter activity"/>
    <property type="evidence" value="ECO:0007669"/>
    <property type="project" value="TreeGrafter"/>
</dbReference>
<evidence type="ECO:0000313" key="7">
    <source>
        <dbReference type="EMBL" id="OGI75650.1"/>
    </source>
</evidence>
<dbReference type="EMBL" id="MFUG01000016">
    <property type="protein sequence ID" value="OGI75650.1"/>
    <property type="molecule type" value="Genomic_DNA"/>
</dbReference>
<dbReference type="SUPFAM" id="SSF52540">
    <property type="entry name" value="P-loop containing nucleoside triphosphate hydrolases"/>
    <property type="match status" value="1"/>
</dbReference>
<dbReference type="Pfam" id="PF00005">
    <property type="entry name" value="ABC_tran"/>
    <property type="match status" value="1"/>
</dbReference>
<dbReference type="SMART" id="SM00382">
    <property type="entry name" value="AAA"/>
    <property type="match status" value="1"/>
</dbReference>
<dbReference type="CDD" id="cd03224">
    <property type="entry name" value="ABC_TM1139_LivF_branched"/>
    <property type="match status" value="1"/>
</dbReference>
<feature type="domain" description="ABC transporter" evidence="6">
    <location>
        <begin position="7"/>
        <end position="238"/>
    </location>
</feature>
<evidence type="ECO:0000256" key="3">
    <source>
        <dbReference type="ARBA" id="ARBA00022741"/>
    </source>
</evidence>
<proteinExistence type="inferred from homology"/>
<protein>
    <recommendedName>
        <fullName evidence="6">ABC transporter domain-containing protein</fullName>
    </recommendedName>
</protein>
<dbReference type="InterPro" id="IPR052156">
    <property type="entry name" value="BCAA_Transport_ATP-bd_LivF"/>
</dbReference>
<dbReference type="Proteomes" id="UP000179275">
    <property type="component" value="Unassembled WGS sequence"/>
</dbReference>
<gene>
    <name evidence="7" type="ORF">A3C67_02545</name>
</gene>
<name>A0A1F6W158_9BACT</name>
<evidence type="ECO:0000256" key="1">
    <source>
        <dbReference type="ARBA" id="ARBA00005417"/>
    </source>
</evidence>
<comment type="caution">
    <text evidence="7">The sequence shown here is derived from an EMBL/GenBank/DDBJ whole genome shotgun (WGS) entry which is preliminary data.</text>
</comment>
<evidence type="ECO:0000313" key="8">
    <source>
        <dbReference type="Proteomes" id="UP000179275"/>
    </source>
</evidence>
<dbReference type="Gene3D" id="3.40.50.300">
    <property type="entry name" value="P-loop containing nucleotide triphosphate hydrolases"/>
    <property type="match status" value="1"/>
</dbReference>
<organism evidence="7 8">
    <name type="scientific">Candidatus Nomurabacteria bacterium RIFCSPHIGHO2_02_FULL_42_19</name>
    <dbReference type="NCBI Taxonomy" id="1801756"/>
    <lineage>
        <taxon>Bacteria</taxon>
        <taxon>Candidatus Nomuraibacteriota</taxon>
    </lineage>
</organism>
<dbReference type="PANTHER" id="PTHR43820">
    <property type="entry name" value="HIGH-AFFINITY BRANCHED-CHAIN AMINO ACID TRANSPORT ATP-BINDING PROTEIN LIVF"/>
    <property type="match status" value="1"/>
</dbReference>
<dbReference type="GO" id="GO:0015807">
    <property type="term" value="P:L-amino acid transport"/>
    <property type="evidence" value="ECO:0007669"/>
    <property type="project" value="TreeGrafter"/>
</dbReference>
<dbReference type="InterPro" id="IPR027417">
    <property type="entry name" value="P-loop_NTPase"/>
</dbReference>
<dbReference type="STRING" id="1801756.A3C67_02545"/>
<dbReference type="InterPro" id="IPR003439">
    <property type="entry name" value="ABC_transporter-like_ATP-bd"/>
</dbReference>
<keyword evidence="5" id="KW-0029">Amino-acid transport</keyword>
<dbReference type="PROSITE" id="PS50893">
    <property type="entry name" value="ABC_TRANSPORTER_2"/>
    <property type="match status" value="1"/>
</dbReference>
<keyword evidence="3" id="KW-0547">Nucleotide-binding</keyword>
<dbReference type="GO" id="GO:0016887">
    <property type="term" value="F:ATP hydrolysis activity"/>
    <property type="evidence" value="ECO:0007669"/>
    <property type="project" value="InterPro"/>
</dbReference>
<evidence type="ECO:0000256" key="2">
    <source>
        <dbReference type="ARBA" id="ARBA00022448"/>
    </source>
</evidence>
<sequence length="239" mass="26217">MEKGLLLELKNVSAGYNETKIIHDISLAIDEGEIVALMGPNGAGKSTILKAIFGLITHIGDVLLEGEKIYPSPHELVKMGVAYVPQGRRVFNNLTVKENLELGGYSLKDNKECMRRAEHLFNLFPALHAKHDKLAGTLSGGQQQLLSTARGLMTEPKLLLLDEPTLGLSPKVVKEIFQTIKDINQNKKTAILVVEHNLHSLLPITNRAYVLVHGKIVATDTGSNIAKSDILERVFMGKI</sequence>
<keyword evidence="2" id="KW-0813">Transport</keyword>
<dbReference type="PANTHER" id="PTHR43820:SF4">
    <property type="entry name" value="HIGH-AFFINITY BRANCHED-CHAIN AMINO ACID TRANSPORT ATP-BINDING PROTEIN LIVF"/>
    <property type="match status" value="1"/>
</dbReference>
<keyword evidence="4" id="KW-0067">ATP-binding</keyword>
<dbReference type="InterPro" id="IPR003593">
    <property type="entry name" value="AAA+_ATPase"/>
</dbReference>
<comment type="similarity">
    <text evidence="1">Belongs to the ABC transporter superfamily.</text>
</comment>
<accession>A0A1F6W158</accession>
<evidence type="ECO:0000256" key="4">
    <source>
        <dbReference type="ARBA" id="ARBA00022840"/>
    </source>
</evidence>
<dbReference type="AlphaFoldDB" id="A0A1F6W158"/>